<organism evidence="2 3">
    <name type="scientific">Novosphingobium aerophilum</name>
    <dbReference type="NCBI Taxonomy" id="2839843"/>
    <lineage>
        <taxon>Bacteria</taxon>
        <taxon>Pseudomonadati</taxon>
        <taxon>Pseudomonadota</taxon>
        <taxon>Alphaproteobacteria</taxon>
        <taxon>Sphingomonadales</taxon>
        <taxon>Sphingomonadaceae</taxon>
        <taxon>Novosphingobium</taxon>
    </lineage>
</organism>
<gene>
    <name evidence="2" type="ORF">H7F49_00510</name>
</gene>
<dbReference type="Proteomes" id="UP000520156">
    <property type="component" value="Unassembled WGS sequence"/>
</dbReference>
<dbReference type="RefSeq" id="WP_185681602.1">
    <property type="nucleotide sequence ID" value="NZ_JACLAU010000001.1"/>
</dbReference>
<name>A0A7X1KAI4_9SPHN</name>
<dbReference type="AlphaFoldDB" id="A0A7X1KAI4"/>
<comment type="caution">
    <text evidence="2">The sequence shown here is derived from an EMBL/GenBank/DDBJ whole genome shotgun (WGS) entry which is preliminary data.</text>
</comment>
<evidence type="ECO:0000313" key="2">
    <source>
        <dbReference type="EMBL" id="MBC2650180.1"/>
    </source>
</evidence>
<evidence type="ECO:0000313" key="3">
    <source>
        <dbReference type="Proteomes" id="UP000520156"/>
    </source>
</evidence>
<feature type="domain" description="DUF4178" evidence="1">
    <location>
        <begin position="54"/>
        <end position="192"/>
    </location>
</feature>
<accession>A0A7X1KAI4</accession>
<dbReference type="Pfam" id="PF13785">
    <property type="entry name" value="DUF4178"/>
    <property type="match status" value="1"/>
</dbReference>
<protein>
    <submittedName>
        <fullName evidence="2">DUF4178 domain-containing protein</fullName>
    </submittedName>
</protein>
<evidence type="ECO:0000259" key="1">
    <source>
        <dbReference type="Pfam" id="PF13785"/>
    </source>
</evidence>
<proteinExistence type="predicted"/>
<dbReference type="EMBL" id="JACLAU010000001">
    <property type="protein sequence ID" value="MBC2650180.1"/>
    <property type="molecule type" value="Genomic_DNA"/>
</dbReference>
<dbReference type="InterPro" id="IPR025235">
    <property type="entry name" value="DUF4178"/>
</dbReference>
<keyword evidence="3" id="KW-1185">Reference proteome</keyword>
<reference evidence="2 3" key="1">
    <citation type="submission" date="2020-08" db="EMBL/GenBank/DDBJ databases">
        <title>The genome sequence of Novosphingobium flavum 4Y4.</title>
        <authorList>
            <person name="Liu Y."/>
        </authorList>
    </citation>
    <scope>NUCLEOTIDE SEQUENCE [LARGE SCALE GENOMIC DNA]</scope>
    <source>
        <strain evidence="2 3">4Y4</strain>
    </source>
</reference>
<sequence>MLNCPSCGAEVPVRGAALPYATCPYCQTLILHDARGVEEVGKVAVLPFDVSPIQLGTVLRPGDQRLTVVGRVRWAWSGGSWNEWLAQADDGTPCWLGEAAGLYMLTVEAQQWLDLPELRDFVAGGPIAPGLAVQLGARRLVASDIKEVECLGSEGDLPLPTQVGTRMASIDFRGTEGEVLSLQRDGRGASAWFGASWDLAGLRATNLRAIAGWTLPKDLQ</sequence>